<proteinExistence type="inferred from homology"/>
<evidence type="ECO:0000313" key="11">
    <source>
        <dbReference type="Proteomes" id="UP000473905"/>
    </source>
</evidence>
<keyword evidence="3 6" id="KW-0732">Signal</keyword>
<evidence type="ECO:0000259" key="7">
    <source>
        <dbReference type="Pfam" id="PF07980"/>
    </source>
</evidence>
<sequence length="529" mass="59703">MKNIFKYLWVSAALLPFLTGCNSLDLESESTITDANYWKSDTHFSAFNVGLHAQLRERSYNFFILGEPRADIYGDAPFGGEATQGMEIFPANSLNRENVGLSNFANLYGVINQINLMIAKTEDTGLLPEATKKYYLGEAYGMRAFLYFHLLRSWGDVILHLTYTSGSTIDLANIQKAASPATEVMAHIKEDITASETAFNGDYSYKYGKHYWSLGATKMLKGEVYLWSGKQMGGGEADYRTAKTALQEVDNCPGIDLEDNFTNVFAYANKKNKEIIFTIHNGRDEYNMWNGSFRGNLVPQQAYMTSGSYFDENGVSFAETKDAELNGLIRFQIKKDFYNKVFREGDTRKAGSVKAVYMKEGENLVYKACIPYKFQGTMLPGGSERAWLDDYPIYRYADCLLLLAEAKALLGEDIATEINTVRRRAYGETYFEANKATVAYPNEKGGEFYSGNPFVAGDDDPIEAVLKERLRELMYEGKRWYDIRTLGYTAKYSTANEKRLLWPIDANTLTNNRELGQTEGYLTSGEGEE</sequence>
<dbReference type="InterPro" id="IPR012944">
    <property type="entry name" value="SusD_RagB_dom"/>
</dbReference>
<keyword evidence="5" id="KW-0998">Cell outer membrane</keyword>
<evidence type="ECO:0000256" key="1">
    <source>
        <dbReference type="ARBA" id="ARBA00004442"/>
    </source>
</evidence>
<evidence type="ECO:0000313" key="10">
    <source>
        <dbReference type="Proteomes" id="UP000375690"/>
    </source>
</evidence>
<evidence type="ECO:0000313" key="8">
    <source>
        <dbReference type="EMBL" id="KAA4102297.1"/>
    </source>
</evidence>
<dbReference type="RefSeq" id="WP_009039370.1">
    <property type="nucleotide sequence ID" value="NZ_CAAKNR010000158.1"/>
</dbReference>
<evidence type="ECO:0000256" key="2">
    <source>
        <dbReference type="ARBA" id="ARBA00006275"/>
    </source>
</evidence>
<reference evidence="10 11" key="1">
    <citation type="journal article" date="2019" name="Nat. Med.">
        <title>A library of human gut bacterial isolates paired with longitudinal multiomics data enables mechanistic microbiome research.</title>
        <authorList>
            <person name="Poyet M."/>
            <person name="Groussin M."/>
            <person name="Gibbons S.M."/>
            <person name="Avila-Pacheco J."/>
            <person name="Jiang X."/>
            <person name="Kearney S.M."/>
            <person name="Perrotta A.R."/>
            <person name="Berdy B."/>
            <person name="Zhao S."/>
            <person name="Lieberman T.D."/>
            <person name="Swanson P.K."/>
            <person name="Smith M."/>
            <person name="Roesemann S."/>
            <person name="Alexander J.E."/>
            <person name="Rich S.A."/>
            <person name="Livny J."/>
            <person name="Vlamakis H."/>
            <person name="Clish C."/>
            <person name="Bullock K."/>
            <person name="Deik A."/>
            <person name="Scott J."/>
            <person name="Pierce K.A."/>
            <person name="Xavier R.J."/>
            <person name="Alm E.J."/>
        </authorList>
    </citation>
    <scope>NUCLEOTIDE SEQUENCE [LARGE SCALE GENOMIC DNA]</scope>
    <source>
        <strain evidence="8 11">BIOML-A134</strain>
        <strain evidence="9 10">BIOML-A2</strain>
    </source>
</reference>
<keyword evidence="9" id="KW-0449">Lipoprotein</keyword>
<evidence type="ECO:0000256" key="4">
    <source>
        <dbReference type="ARBA" id="ARBA00023136"/>
    </source>
</evidence>
<dbReference type="CDD" id="cd08977">
    <property type="entry name" value="SusD"/>
    <property type="match status" value="1"/>
</dbReference>
<keyword evidence="4" id="KW-0472">Membrane</keyword>
<dbReference type="Proteomes" id="UP000473905">
    <property type="component" value="Unassembled WGS sequence"/>
</dbReference>
<dbReference type="Gene3D" id="1.25.40.390">
    <property type="match status" value="1"/>
</dbReference>
<comment type="similarity">
    <text evidence="2">Belongs to the SusD family.</text>
</comment>
<dbReference type="SUPFAM" id="SSF48452">
    <property type="entry name" value="TPR-like"/>
    <property type="match status" value="1"/>
</dbReference>
<dbReference type="GO" id="GO:0009279">
    <property type="term" value="C:cell outer membrane"/>
    <property type="evidence" value="ECO:0007669"/>
    <property type="project" value="UniProtKB-SubCell"/>
</dbReference>
<feature type="chain" id="PRO_5044621906" evidence="6">
    <location>
        <begin position="24"/>
        <end position="529"/>
    </location>
</feature>
<evidence type="ECO:0000256" key="3">
    <source>
        <dbReference type="ARBA" id="ARBA00022729"/>
    </source>
</evidence>
<dbReference type="PROSITE" id="PS51257">
    <property type="entry name" value="PROKAR_LIPOPROTEIN"/>
    <property type="match status" value="1"/>
</dbReference>
<dbReference type="InterPro" id="IPR011990">
    <property type="entry name" value="TPR-like_helical_dom_sf"/>
</dbReference>
<organism evidence="9 10">
    <name type="scientific">Bacteroides ovatus</name>
    <dbReference type="NCBI Taxonomy" id="28116"/>
    <lineage>
        <taxon>Bacteria</taxon>
        <taxon>Pseudomonadati</taxon>
        <taxon>Bacteroidota</taxon>
        <taxon>Bacteroidia</taxon>
        <taxon>Bacteroidales</taxon>
        <taxon>Bacteroidaceae</taxon>
        <taxon>Bacteroides</taxon>
    </lineage>
</organism>
<dbReference type="Pfam" id="PF07980">
    <property type="entry name" value="SusD_RagB"/>
    <property type="match status" value="1"/>
</dbReference>
<dbReference type="EMBL" id="VWKB01000007">
    <property type="protein sequence ID" value="KAA4102297.1"/>
    <property type="molecule type" value="Genomic_DNA"/>
</dbReference>
<comment type="caution">
    <text evidence="9">The sequence shown here is derived from an EMBL/GenBank/DDBJ whole genome shotgun (WGS) entry which is preliminary data.</text>
</comment>
<protein>
    <submittedName>
        <fullName evidence="9">SusD family outer membrane lipoprotein NanU</fullName>
    </submittedName>
</protein>
<keyword evidence="11" id="KW-1185">Reference proteome</keyword>
<feature type="domain" description="RagB/SusD" evidence="7">
    <location>
        <begin position="284"/>
        <end position="484"/>
    </location>
</feature>
<comment type="subcellular location">
    <subcellularLocation>
        <location evidence="1">Cell outer membrane</location>
    </subcellularLocation>
</comment>
<dbReference type="EMBL" id="VWFC01000002">
    <property type="protein sequence ID" value="KAB1330771.1"/>
    <property type="molecule type" value="Genomic_DNA"/>
</dbReference>
<dbReference type="AlphaFoldDB" id="A0A5M5E0A4"/>
<evidence type="ECO:0000256" key="5">
    <source>
        <dbReference type="ARBA" id="ARBA00023237"/>
    </source>
</evidence>
<evidence type="ECO:0000256" key="6">
    <source>
        <dbReference type="SAM" id="SignalP"/>
    </source>
</evidence>
<feature type="signal peptide" evidence="6">
    <location>
        <begin position="1"/>
        <end position="23"/>
    </location>
</feature>
<dbReference type="Proteomes" id="UP000375690">
    <property type="component" value="Unassembled WGS sequence"/>
</dbReference>
<gene>
    <name evidence="9" type="primary">nanU</name>
    <name evidence="9" type="ORF">F3B53_03265</name>
    <name evidence="8" type="ORF">F3D66_06400</name>
</gene>
<dbReference type="NCBIfam" id="NF033072">
    <property type="entry name" value="NanU"/>
    <property type="match status" value="1"/>
</dbReference>
<name>A0A5M5E0A4_BACOV</name>
<accession>A0A5M5E0A4</accession>
<evidence type="ECO:0000313" key="9">
    <source>
        <dbReference type="EMBL" id="KAB1330771.1"/>
    </source>
</evidence>